<dbReference type="GO" id="GO:0005829">
    <property type="term" value="C:cytosol"/>
    <property type="evidence" value="ECO:0000318"/>
    <property type="project" value="GO_Central"/>
</dbReference>
<dbReference type="OrthoDB" id="408631at2759"/>
<reference evidence="3" key="3">
    <citation type="submission" date="2015-06" db="UniProtKB">
        <authorList>
            <consortium name="EnsemblMetazoa"/>
        </authorList>
    </citation>
    <scope>IDENTIFICATION</scope>
</reference>
<dbReference type="PANTHER" id="PTHR23025:SF3">
    <property type="entry name" value="HORMONE-SENSITIVE LIPASE"/>
    <property type="match status" value="1"/>
</dbReference>
<reference evidence="4" key="1">
    <citation type="submission" date="2012-12" db="EMBL/GenBank/DDBJ databases">
        <authorList>
            <person name="Hellsten U."/>
            <person name="Grimwood J."/>
            <person name="Chapman J.A."/>
            <person name="Shapiro H."/>
            <person name="Aerts A."/>
            <person name="Otillar R.P."/>
            <person name="Terry A.Y."/>
            <person name="Boore J.L."/>
            <person name="Simakov O."/>
            <person name="Marletaz F."/>
            <person name="Cho S.-J."/>
            <person name="Edsinger-Gonzales E."/>
            <person name="Havlak P."/>
            <person name="Kuo D.-H."/>
            <person name="Larsson T."/>
            <person name="Lv J."/>
            <person name="Arendt D."/>
            <person name="Savage R."/>
            <person name="Osoegawa K."/>
            <person name="de Jong P."/>
            <person name="Lindberg D.R."/>
            <person name="Seaver E.C."/>
            <person name="Weisblat D.A."/>
            <person name="Putnam N.H."/>
            <person name="Grigoriev I.V."/>
            <person name="Rokhsar D.S."/>
        </authorList>
    </citation>
    <scope>NUCLEOTIDE SEQUENCE</scope>
</reference>
<evidence type="ECO:0000313" key="4">
    <source>
        <dbReference type="Proteomes" id="UP000015101"/>
    </source>
</evidence>
<dbReference type="Proteomes" id="UP000015101">
    <property type="component" value="Unassembled WGS sequence"/>
</dbReference>
<gene>
    <name evidence="3" type="primary">20199000</name>
    <name evidence="2" type="ORF">HELRODRAFT_161006</name>
</gene>
<evidence type="ECO:0000313" key="3">
    <source>
        <dbReference type="EnsemblMetazoa" id="HelroP161006"/>
    </source>
</evidence>
<dbReference type="GO" id="GO:0019433">
    <property type="term" value="P:triglyceride catabolic process"/>
    <property type="evidence" value="ECO:0000318"/>
    <property type="project" value="GO_Central"/>
</dbReference>
<dbReference type="EMBL" id="AMQM01000731">
    <property type="status" value="NOT_ANNOTATED_CDS"/>
    <property type="molecule type" value="Genomic_DNA"/>
</dbReference>
<dbReference type="EnsemblMetazoa" id="HelroT161006">
    <property type="protein sequence ID" value="HelroP161006"/>
    <property type="gene ID" value="HelroG161006"/>
</dbReference>
<dbReference type="GeneID" id="20199000"/>
<dbReference type="eggNOG" id="KOG4388">
    <property type="taxonomic scope" value="Eukaryota"/>
</dbReference>
<dbReference type="KEGG" id="hro:HELRODRAFT_161006"/>
<keyword evidence="4" id="KW-1185">Reference proteome</keyword>
<dbReference type="Pfam" id="PF06350">
    <property type="entry name" value="HSL_N"/>
    <property type="match status" value="1"/>
</dbReference>
<dbReference type="EMBL" id="AMQM01000732">
    <property type="status" value="NOT_ANNOTATED_CDS"/>
    <property type="molecule type" value="Genomic_DNA"/>
</dbReference>
<proteinExistence type="predicted"/>
<dbReference type="STRING" id="6412.T1ER00"/>
<dbReference type="GO" id="GO:0004806">
    <property type="term" value="F:triacylglycerol lipase activity"/>
    <property type="evidence" value="ECO:0000318"/>
    <property type="project" value="GO_Central"/>
</dbReference>
<evidence type="ECO:0000313" key="2">
    <source>
        <dbReference type="EMBL" id="ESO01835.1"/>
    </source>
</evidence>
<dbReference type="InterPro" id="IPR010468">
    <property type="entry name" value="HSL_N"/>
</dbReference>
<organism evidence="3 4">
    <name type="scientific">Helobdella robusta</name>
    <name type="common">Californian leech</name>
    <dbReference type="NCBI Taxonomy" id="6412"/>
    <lineage>
        <taxon>Eukaryota</taxon>
        <taxon>Metazoa</taxon>
        <taxon>Spiralia</taxon>
        <taxon>Lophotrochozoa</taxon>
        <taxon>Annelida</taxon>
        <taxon>Clitellata</taxon>
        <taxon>Hirudinea</taxon>
        <taxon>Rhynchobdellida</taxon>
        <taxon>Glossiphoniidae</taxon>
        <taxon>Helobdella</taxon>
    </lineage>
</organism>
<dbReference type="PANTHER" id="PTHR23025">
    <property type="entry name" value="TRIACYLGLYCEROL LIPASE"/>
    <property type="match status" value="1"/>
</dbReference>
<accession>T1ER00</accession>
<dbReference type="RefSeq" id="XP_009019243.1">
    <property type="nucleotide sequence ID" value="XM_009020995.1"/>
</dbReference>
<dbReference type="InParanoid" id="T1ER00"/>
<dbReference type="EMBL" id="KB096742">
    <property type="protein sequence ID" value="ESO01835.1"/>
    <property type="molecule type" value="Genomic_DNA"/>
</dbReference>
<dbReference type="AlphaFoldDB" id="T1ER00"/>
<reference evidence="2 4" key="2">
    <citation type="journal article" date="2013" name="Nature">
        <title>Insights into bilaterian evolution from three spiralian genomes.</title>
        <authorList>
            <person name="Simakov O."/>
            <person name="Marletaz F."/>
            <person name="Cho S.J."/>
            <person name="Edsinger-Gonzales E."/>
            <person name="Havlak P."/>
            <person name="Hellsten U."/>
            <person name="Kuo D.H."/>
            <person name="Larsson T."/>
            <person name="Lv J."/>
            <person name="Arendt D."/>
            <person name="Savage R."/>
            <person name="Osoegawa K."/>
            <person name="de Jong P."/>
            <person name="Grimwood J."/>
            <person name="Chapman J.A."/>
            <person name="Shapiro H."/>
            <person name="Aerts A."/>
            <person name="Otillar R.P."/>
            <person name="Terry A.Y."/>
            <person name="Boore J.L."/>
            <person name="Grigoriev I.V."/>
            <person name="Lindberg D.R."/>
            <person name="Seaver E.C."/>
            <person name="Weisblat D.A."/>
            <person name="Putnam N.H."/>
            <person name="Rokhsar D.S."/>
        </authorList>
    </citation>
    <scope>NUCLEOTIDE SEQUENCE</scope>
</reference>
<dbReference type="CTD" id="20199000"/>
<dbReference type="GO" id="GO:0004771">
    <property type="term" value="F:sterol ester esterase activity"/>
    <property type="evidence" value="ECO:0000318"/>
    <property type="project" value="GO_Central"/>
</dbReference>
<feature type="domain" description="Hormone-sensitive lipase N-terminal" evidence="1">
    <location>
        <begin position="28"/>
        <end position="321"/>
    </location>
</feature>
<dbReference type="EMBL" id="AMQM01000733">
    <property type="status" value="NOT_ANNOTATED_CDS"/>
    <property type="molecule type" value="Genomic_DNA"/>
</dbReference>
<sequence length="452" mass="51022">MNKEEIDKKYIRELDVLLKEIKSFSIVIFEHFKTYSDANSIRFVKSSAFLLEHIDQGLLPYLDGFLIAAGQFDFSSQHPANGYRSVVGLIEKCSLHLLILTRYVALKKKSLLFRNDHYSKEFESYVTLLGQLRACLQYAQKFMSYSSGQLVSEQVSEDEFKIMQEIENLSQEPFYGVCLGFQYNSSMLQTILVMHIILASYSSGYNKSSPFMKLASSVLSSGKFIISPEERAKKVIEATVHGDVNFCKSFWDLSENALLHSIAKVVSPLVAIEKTIHIPLDPPVQVFLSSDPNKHITVSVPNAESSSIMVRLFSYQARQGQNNVVQVQDYALYRNFTTDYFTELRQKTETNRDPFLSPVFASDELLRGLCPVHFISIAKVVSPLVAIEKTIHIPLDPPVQVFLSSDPNKHITVSVPNAESSSIMVRLFSYQARQAPPPPPPPSLIDKCHFLA</sequence>
<dbReference type="HOGENOM" id="CLU_605920_0_0_1"/>
<dbReference type="GO" id="GO:0008203">
    <property type="term" value="P:cholesterol metabolic process"/>
    <property type="evidence" value="ECO:0007669"/>
    <property type="project" value="InterPro"/>
</dbReference>
<evidence type="ECO:0000259" key="1">
    <source>
        <dbReference type="Pfam" id="PF06350"/>
    </source>
</evidence>
<protein>
    <recommendedName>
        <fullName evidence="1">Hormone-sensitive lipase N-terminal domain-containing protein</fullName>
    </recommendedName>
</protein>
<name>T1ER00_HELRO</name>